<dbReference type="AlphaFoldDB" id="A0A5C5V0N1"/>
<dbReference type="OrthoDB" id="9805232at2"/>
<gene>
    <name evidence="11" type="primary">norM_2</name>
    <name evidence="11" type="ORF">Enr8_40520</name>
</gene>
<dbReference type="InterPro" id="IPR048279">
    <property type="entry name" value="MdtK-like"/>
</dbReference>
<evidence type="ECO:0000313" key="11">
    <source>
        <dbReference type="EMBL" id="TWT32126.1"/>
    </source>
</evidence>
<dbReference type="InterPro" id="IPR050222">
    <property type="entry name" value="MATE_MdtK"/>
</dbReference>
<dbReference type="RefSeq" id="WP_146434849.1">
    <property type="nucleotide sequence ID" value="NZ_SJPF01000004.1"/>
</dbReference>
<name>A0A5C5V0N1_9BACT</name>
<evidence type="ECO:0000256" key="10">
    <source>
        <dbReference type="SAM" id="Phobius"/>
    </source>
</evidence>
<feature type="transmembrane region" description="Helical" evidence="10">
    <location>
        <begin position="424"/>
        <end position="449"/>
    </location>
</feature>
<feature type="transmembrane region" description="Helical" evidence="10">
    <location>
        <begin position="327"/>
        <end position="347"/>
    </location>
</feature>
<dbReference type="CDD" id="cd13133">
    <property type="entry name" value="MATE_like_7"/>
    <property type="match status" value="1"/>
</dbReference>
<dbReference type="PIRSF" id="PIRSF006603">
    <property type="entry name" value="DinF"/>
    <property type="match status" value="1"/>
</dbReference>
<evidence type="ECO:0000256" key="4">
    <source>
        <dbReference type="ARBA" id="ARBA00022475"/>
    </source>
</evidence>
<keyword evidence="5 10" id="KW-0812">Transmembrane</keyword>
<feature type="transmembrane region" description="Helical" evidence="10">
    <location>
        <begin position="141"/>
        <end position="164"/>
    </location>
</feature>
<dbReference type="GO" id="GO:0042910">
    <property type="term" value="F:xenobiotic transmembrane transporter activity"/>
    <property type="evidence" value="ECO:0007669"/>
    <property type="project" value="InterPro"/>
</dbReference>
<keyword evidence="3" id="KW-0050">Antiport</keyword>
<evidence type="ECO:0000256" key="8">
    <source>
        <dbReference type="ARBA" id="ARBA00023136"/>
    </source>
</evidence>
<comment type="subcellular location">
    <subcellularLocation>
        <location evidence="1">Cell membrane</location>
        <topology evidence="1">Multi-pass membrane protein</topology>
    </subcellularLocation>
</comment>
<dbReference type="NCBIfam" id="TIGR00797">
    <property type="entry name" value="matE"/>
    <property type="match status" value="1"/>
</dbReference>
<dbReference type="GO" id="GO:0006811">
    <property type="term" value="P:monoatomic ion transport"/>
    <property type="evidence" value="ECO:0007669"/>
    <property type="project" value="UniProtKB-KW"/>
</dbReference>
<dbReference type="GO" id="GO:0015297">
    <property type="term" value="F:antiporter activity"/>
    <property type="evidence" value="ECO:0007669"/>
    <property type="project" value="UniProtKB-KW"/>
</dbReference>
<evidence type="ECO:0000256" key="7">
    <source>
        <dbReference type="ARBA" id="ARBA00023065"/>
    </source>
</evidence>
<evidence type="ECO:0000256" key="5">
    <source>
        <dbReference type="ARBA" id="ARBA00022692"/>
    </source>
</evidence>
<proteinExistence type="predicted"/>
<keyword evidence="6 10" id="KW-1133">Transmembrane helix</keyword>
<feature type="transmembrane region" description="Helical" evidence="10">
    <location>
        <begin position="399"/>
        <end position="418"/>
    </location>
</feature>
<feature type="transmembrane region" description="Helical" evidence="10">
    <location>
        <begin position="64"/>
        <end position="85"/>
    </location>
</feature>
<keyword evidence="12" id="KW-1185">Reference proteome</keyword>
<comment type="caution">
    <text evidence="11">The sequence shown here is derived from an EMBL/GenBank/DDBJ whole genome shotgun (WGS) entry which is preliminary data.</text>
</comment>
<evidence type="ECO:0000256" key="2">
    <source>
        <dbReference type="ARBA" id="ARBA00022448"/>
    </source>
</evidence>
<dbReference type="PANTHER" id="PTHR43298">
    <property type="entry name" value="MULTIDRUG RESISTANCE PROTEIN NORM-RELATED"/>
    <property type="match status" value="1"/>
</dbReference>
<keyword evidence="2" id="KW-0813">Transport</keyword>
<feature type="transmembrane region" description="Helical" evidence="10">
    <location>
        <begin position="24"/>
        <end position="44"/>
    </location>
</feature>
<evidence type="ECO:0000256" key="9">
    <source>
        <dbReference type="ARBA" id="ARBA00031636"/>
    </source>
</evidence>
<dbReference type="Proteomes" id="UP000318878">
    <property type="component" value="Unassembled WGS sequence"/>
</dbReference>
<dbReference type="GO" id="GO:0005886">
    <property type="term" value="C:plasma membrane"/>
    <property type="evidence" value="ECO:0007669"/>
    <property type="project" value="UniProtKB-SubCell"/>
</dbReference>
<dbReference type="InterPro" id="IPR002528">
    <property type="entry name" value="MATE_fam"/>
</dbReference>
<evidence type="ECO:0000256" key="6">
    <source>
        <dbReference type="ARBA" id="ARBA00022989"/>
    </source>
</evidence>
<keyword evidence="8 10" id="KW-0472">Membrane</keyword>
<keyword evidence="7" id="KW-0406">Ion transport</keyword>
<dbReference type="EMBL" id="SJPF01000004">
    <property type="protein sequence ID" value="TWT32126.1"/>
    <property type="molecule type" value="Genomic_DNA"/>
</dbReference>
<organism evidence="11 12">
    <name type="scientific">Blastopirellula retiformator</name>
    <dbReference type="NCBI Taxonomy" id="2527970"/>
    <lineage>
        <taxon>Bacteria</taxon>
        <taxon>Pseudomonadati</taxon>
        <taxon>Planctomycetota</taxon>
        <taxon>Planctomycetia</taxon>
        <taxon>Pirellulales</taxon>
        <taxon>Pirellulaceae</taxon>
        <taxon>Blastopirellula</taxon>
    </lineage>
</organism>
<accession>A0A5C5V0N1</accession>
<evidence type="ECO:0000256" key="1">
    <source>
        <dbReference type="ARBA" id="ARBA00004651"/>
    </source>
</evidence>
<dbReference type="PANTHER" id="PTHR43298:SF2">
    <property type="entry name" value="FMN_FAD EXPORTER YEEO-RELATED"/>
    <property type="match status" value="1"/>
</dbReference>
<feature type="transmembrane region" description="Helical" evidence="10">
    <location>
        <begin position="252"/>
        <end position="275"/>
    </location>
</feature>
<evidence type="ECO:0000313" key="12">
    <source>
        <dbReference type="Proteomes" id="UP000318878"/>
    </source>
</evidence>
<feature type="transmembrane region" description="Helical" evidence="10">
    <location>
        <begin position="367"/>
        <end position="387"/>
    </location>
</feature>
<evidence type="ECO:0000256" key="3">
    <source>
        <dbReference type="ARBA" id="ARBA00022449"/>
    </source>
</evidence>
<sequence>MDATPQLLSENASWWRRRCGLREVLIVALPLVISTASWSLSNFVDRMFLFWHSQEAMAASLPAGMLHFSLLCFPIGVASYVNTFVSQYNGAGEKERIGPIVVQGILWGCVIAPFFFLAAIPANYAFQISTVDPEVARLEQVYFWVLAYGGGASIVANAMSAFYSGRQHNGIVMAVDSSSCLVNMVLDYFFIFGYVSFVPDGIAGAAWATVLSQWYKVALYGGLILMPRNWHEYGFGLARLWDREVMKRLMRFGSASGVQLSLEVSALTFFLLMMGRLGSEAMTATNLAFSINGFAFVPLVGLGIAVSTLVGREIGAGQPNVASDATWSGFVIALVYSGVMCVIYWTLPELFLAFHQSSDAEGVLATTTILLRFVAFFCLLDATNVVFVSALKGAGDVKFVMIATCVISVLPVGVGAAVLLSGGGIYACWVVLTLWVFAMGATHFVRFLYGRWRSMKVIEPELISA</sequence>
<dbReference type="Pfam" id="PF01554">
    <property type="entry name" value="MatE"/>
    <property type="match status" value="2"/>
</dbReference>
<keyword evidence="4" id="KW-1003">Cell membrane</keyword>
<feature type="transmembrane region" description="Helical" evidence="10">
    <location>
        <begin position="97"/>
        <end position="121"/>
    </location>
</feature>
<feature type="transmembrane region" description="Helical" evidence="10">
    <location>
        <begin position="287"/>
        <end position="306"/>
    </location>
</feature>
<reference evidence="11 12" key="1">
    <citation type="submission" date="2019-02" db="EMBL/GenBank/DDBJ databases">
        <title>Deep-cultivation of Planctomycetes and their phenomic and genomic characterization uncovers novel biology.</title>
        <authorList>
            <person name="Wiegand S."/>
            <person name="Jogler M."/>
            <person name="Boedeker C."/>
            <person name="Pinto D."/>
            <person name="Vollmers J."/>
            <person name="Rivas-Marin E."/>
            <person name="Kohn T."/>
            <person name="Peeters S.H."/>
            <person name="Heuer A."/>
            <person name="Rast P."/>
            <person name="Oberbeckmann S."/>
            <person name="Bunk B."/>
            <person name="Jeske O."/>
            <person name="Meyerdierks A."/>
            <person name="Storesund J.E."/>
            <person name="Kallscheuer N."/>
            <person name="Luecker S."/>
            <person name="Lage O.M."/>
            <person name="Pohl T."/>
            <person name="Merkel B.J."/>
            <person name="Hornburger P."/>
            <person name="Mueller R.-W."/>
            <person name="Bruemmer F."/>
            <person name="Labrenz M."/>
            <person name="Spormann A.M."/>
            <person name="Op Den Camp H."/>
            <person name="Overmann J."/>
            <person name="Amann R."/>
            <person name="Jetten M.S.M."/>
            <person name="Mascher T."/>
            <person name="Medema M.H."/>
            <person name="Devos D.P."/>
            <person name="Kaster A.-K."/>
            <person name="Ovreas L."/>
            <person name="Rohde M."/>
            <person name="Galperin M.Y."/>
            <person name="Jogler C."/>
        </authorList>
    </citation>
    <scope>NUCLEOTIDE SEQUENCE [LARGE SCALE GENOMIC DNA]</scope>
    <source>
        <strain evidence="11 12">Enr8</strain>
    </source>
</reference>
<protein>
    <recommendedName>
        <fullName evidence="9">Multidrug-efflux transporter</fullName>
    </recommendedName>
</protein>